<evidence type="ECO:0000313" key="2">
    <source>
        <dbReference type="Proteomes" id="UP000176511"/>
    </source>
</evidence>
<comment type="caution">
    <text evidence="1">The sequence shown here is derived from an EMBL/GenBank/DDBJ whole genome shotgun (WGS) entry which is preliminary data.</text>
</comment>
<dbReference type="AlphaFoldDB" id="A0A1F6DL54"/>
<dbReference type="STRING" id="1798491.A3C87_02130"/>
<organism evidence="1 2">
    <name type="scientific">Candidatus Kaiserbacteria bacterium RIFCSPHIGHO2_02_FULL_49_34</name>
    <dbReference type="NCBI Taxonomy" id="1798491"/>
    <lineage>
        <taxon>Bacteria</taxon>
        <taxon>Candidatus Kaiseribacteriota</taxon>
    </lineage>
</organism>
<dbReference type="EMBL" id="MFLE01000011">
    <property type="protein sequence ID" value="OGG62067.1"/>
    <property type="molecule type" value="Genomic_DNA"/>
</dbReference>
<reference evidence="1 2" key="1">
    <citation type="journal article" date="2016" name="Nat. Commun.">
        <title>Thousands of microbial genomes shed light on interconnected biogeochemical processes in an aquifer system.</title>
        <authorList>
            <person name="Anantharaman K."/>
            <person name="Brown C.T."/>
            <person name="Hug L.A."/>
            <person name="Sharon I."/>
            <person name="Castelle C.J."/>
            <person name="Probst A.J."/>
            <person name="Thomas B.C."/>
            <person name="Singh A."/>
            <person name="Wilkins M.J."/>
            <person name="Karaoz U."/>
            <person name="Brodie E.L."/>
            <person name="Williams K.H."/>
            <person name="Hubbard S.S."/>
            <person name="Banfield J.F."/>
        </authorList>
    </citation>
    <scope>NUCLEOTIDE SEQUENCE [LARGE SCALE GENOMIC DNA]</scope>
</reference>
<gene>
    <name evidence="1" type="ORF">A3C87_02130</name>
</gene>
<proteinExistence type="predicted"/>
<accession>A0A1F6DL54</accession>
<dbReference type="Proteomes" id="UP000176511">
    <property type="component" value="Unassembled WGS sequence"/>
</dbReference>
<name>A0A1F6DL54_9BACT</name>
<sequence length="191" mass="21320">MRGSGLLILGIVCGFLGYRFLFTEKEPLQTFTYKELPDTNGPDAVFEDVFENTVPSIYRHTPLKTIAIISNNFTNGAEKAYIVRRRGVNDDYCGGMYSTGKCHLFLESSYSGAPIAKYIGVFPGSFDHASASFVDVNVLEYTSSWDDAGATVKSVIRYDMVSKTTTTISTESCEYDFFTEENRCFTTVNKK</sequence>
<evidence type="ECO:0000313" key="1">
    <source>
        <dbReference type="EMBL" id="OGG62067.1"/>
    </source>
</evidence>
<protein>
    <submittedName>
        <fullName evidence="1">Uncharacterized protein</fullName>
    </submittedName>
</protein>